<feature type="compositionally biased region" description="Basic residues" evidence="2">
    <location>
        <begin position="83"/>
        <end position="92"/>
    </location>
</feature>
<dbReference type="OMA" id="MCESITR"/>
<gene>
    <name evidence="3" type="ORF">SEPMUDRAFT_149071</name>
</gene>
<reference evidence="3 4" key="1">
    <citation type="journal article" date="2012" name="PLoS Pathog.">
        <title>Diverse lifestyles and strategies of plant pathogenesis encoded in the genomes of eighteen Dothideomycetes fungi.</title>
        <authorList>
            <person name="Ohm R.A."/>
            <person name="Feau N."/>
            <person name="Henrissat B."/>
            <person name="Schoch C.L."/>
            <person name="Horwitz B.A."/>
            <person name="Barry K.W."/>
            <person name="Condon B.J."/>
            <person name="Copeland A.C."/>
            <person name="Dhillon B."/>
            <person name="Glaser F."/>
            <person name="Hesse C.N."/>
            <person name="Kosti I."/>
            <person name="LaButti K."/>
            <person name="Lindquist E.A."/>
            <person name="Lucas S."/>
            <person name="Salamov A.A."/>
            <person name="Bradshaw R.E."/>
            <person name="Ciuffetti L."/>
            <person name="Hamelin R.C."/>
            <person name="Kema G.H.J."/>
            <person name="Lawrence C."/>
            <person name="Scott J.A."/>
            <person name="Spatafora J.W."/>
            <person name="Turgeon B.G."/>
            <person name="de Wit P.J.G.M."/>
            <person name="Zhong S."/>
            <person name="Goodwin S.B."/>
            <person name="Grigoriev I.V."/>
        </authorList>
    </citation>
    <scope>NUCLEOTIDE SEQUENCE [LARGE SCALE GENOMIC DNA]</scope>
    <source>
        <strain evidence="3 4">SO2202</strain>
    </source>
</reference>
<evidence type="ECO:0000256" key="2">
    <source>
        <dbReference type="SAM" id="MobiDB-lite"/>
    </source>
</evidence>
<dbReference type="PANTHER" id="PTHR37271:SF1">
    <property type="entry name" value="KARYOGAMY PROTEIN KAR9"/>
    <property type="match status" value="1"/>
</dbReference>
<feature type="region of interest" description="Disordered" evidence="2">
    <location>
        <begin position="305"/>
        <end position="329"/>
    </location>
</feature>
<feature type="compositionally biased region" description="Polar residues" evidence="2">
    <location>
        <begin position="273"/>
        <end position="282"/>
    </location>
</feature>
<name>M3AXZ8_SPHMS</name>
<dbReference type="eggNOG" id="ENOG502QUB2">
    <property type="taxonomic scope" value="Eukaryota"/>
</dbReference>
<keyword evidence="4" id="KW-1185">Reference proteome</keyword>
<dbReference type="Pfam" id="PF08580">
    <property type="entry name" value="KAR9"/>
    <property type="match status" value="1"/>
</dbReference>
<evidence type="ECO:0000256" key="1">
    <source>
        <dbReference type="SAM" id="Coils"/>
    </source>
</evidence>
<dbReference type="EMBL" id="KB456264">
    <property type="protein sequence ID" value="EMF12367.1"/>
    <property type="molecule type" value="Genomic_DNA"/>
</dbReference>
<feature type="region of interest" description="Disordered" evidence="2">
    <location>
        <begin position="83"/>
        <end position="146"/>
    </location>
</feature>
<protein>
    <submittedName>
        <fullName evidence="3">KAR9-domain-containing protein</fullName>
    </submittedName>
</protein>
<dbReference type="AlphaFoldDB" id="M3AXZ8"/>
<feature type="compositionally biased region" description="Basic and acidic residues" evidence="2">
    <location>
        <begin position="113"/>
        <end position="128"/>
    </location>
</feature>
<feature type="region of interest" description="Disordered" evidence="2">
    <location>
        <begin position="1"/>
        <end position="51"/>
    </location>
</feature>
<proteinExistence type="predicted"/>
<dbReference type="STRING" id="692275.M3AXZ8"/>
<dbReference type="GO" id="GO:0005938">
    <property type="term" value="C:cell cortex"/>
    <property type="evidence" value="ECO:0007669"/>
    <property type="project" value="TreeGrafter"/>
</dbReference>
<dbReference type="GO" id="GO:0030473">
    <property type="term" value="P:nuclear migration along microtubule"/>
    <property type="evidence" value="ECO:0007669"/>
    <property type="project" value="TreeGrafter"/>
</dbReference>
<evidence type="ECO:0000313" key="4">
    <source>
        <dbReference type="Proteomes" id="UP000016931"/>
    </source>
</evidence>
<sequence length="1103" mass="120656">MATSFDRHPIHYKHHSATATTSTPQIELCRLPPESQLDAPSTTRQRQETGRQILKQEQQHRWLEIKSHRPGKRLSPGLEARLQRLHHSRSPSRRSSQSSIGRIPESQLEELESLQREREVETRRRGIEWTRSSNMPFGGGVRLSGGPVLTDTEASELSAFESDVHGNGGHSELDGRTLYASSAYASSIIDISDALVAGSTTDEDTGIDEHLRREASLVDNHKYRMPDIAKTLLQVRTKTLPTSVPSLGPAGPSTSDANRMPMADSREKPLPQLPSSPSRTISTETIRTNGQGISPSPSGKLDFGNWQAGEASADGAGLERSNSNASFQRPSLSRAGSIYTLGRASFTGQLAQLTSMRLPDADSLARRISALPSASEAANALSDAYEQIRLWIAKAKDALEGLNAENDVEWAAAGGRDGIEDVDKAIGRFQRLVEVYILSIERLQTRDDVHQLTADEIQTNVEQMENIVSSWQQIKDTLKGIKEQVEIAMEWQDIWDRVLGEIAQEMEGLHQLVFEMEERRHQGSESVLSSRDSIEISELETIVEEQPGGSRMHKNRLSLVAPYTNGLPTTPPSLPTHIVDKEDSSLLALFARMQPLRANLDFMPMRLSSFRMRGNAIFPSACTDLDQRRDQLEAQWQRLEADAESLRRELGEDRWITVFRNAGRQALKMCESITRSFQKLKAGADVDEQHANPAAMQTKVDNYEQKKRHYGPAIERVLAIIDRGVTDRLTVNGEILRLQSDMKSRWAALQEEMKEMDAVVAGIQEDLTNVDKQDHQLRDSVSTVVSTERSIASSLGVDTPGSSPASSVVVRSRKGSGGSRTPTLSYNIKLHNGSSSSSSKEPISKLSLTPASLPRRSLLPKKSLSDTRSSYRASSLPLGTPSPKQPVWPSRPEHTPSSNKARFSAAVKSDDKGFAPLSAFEPSKYAKAPVTPKRNYLRAGTYVPPVPALIRTPASASNLRAVSGPASSLPRPASSMNTASGRARKSSLPVRSDGTPSKAATSANGARNLKTKASAPALRPGSRLASGRTSRTMPTRGVREDPTSGNEADNEAPAHHKRPPSALALSGRHSQAGRRSSLMQSRMGEEDAAAGSGSEGPRPIWRP</sequence>
<keyword evidence="1" id="KW-0175">Coiled coil</keyword>
<dbReference type="GO" id="GO:0051293">
    <property type="term" value="P:establishment of spindle localization"/>
    <property type="evidence" value="ECO:0007669"/>
    <property type="project" value="TreeGrafter"/>
</dbReference>
<dbReference type="RefSeq" id="XP_016760488.1">
    <property type="nucleotide sequence ID" value="XM_016905321.1"/>
</dbReference>
<evidence type="ECO:0000313" key="3">
    <source>
        <dbReference type="EMBL" id="EMF12367.1"/>
    </source>
</evidence>
<dbReference type="PANTHER" id="PTHR37271">
    <property type="entry name" value="KARYOGAMY PROTEIN KAR9"/>
    <property type="match status" value="1"/>
</dbReference>
<dbReference type="InterPro" id="IPR013889">
    <property type="entry name" value="Karyogamy_KAR9"/>
</dbReference>
<dbReference type="GO" id="GO:0005816">
    <property type="term" value="C:spindle pole body"/>
    <property type="evidence" value="ECO:0007669"/>
    <property type="project" value="TreeGrafter"/>
</dbReference>
<feature type="coiled-coil region" evidence="1">
    <location>
        <begin position="622"/>
        <end position="649"/>
    </location>
</feature>
<feature type="region of interest" description="Disordered" evidence="2">
    <location>
        <begin position="791"/>
        <end position="907"/>
    </location>
</feature>
<dbReference type="GO" id="GO:0031578">
    <property type="term" value="P:mitotic spindle orientation checkpoint signaling"/>
    <property type="evidence" value="ECO:0007669"/>
    <property type="project" value="TreeGrafter"/>
</dbReference>
<dbReference type="GO" id="GO:0043332">
    <property type="term" value="C:mating projection tip"/>
    <property type="evidence" value="ECO:0007669"/>
    <property type="project" value="TreeGrafter"/>
</dbReference>
<feature type="region of interest" description="Disordered" evidence="2">
    <location>
        <begin position="240"/>
        <end position="282"/>
    </location>
</feature>
<dbReference type="HOGENOM" id="CLU_005577_1_0_1"/>
<feature type="compositionally biased region" description="Low complexity" evidence="2">
    <location>
        <begin position="93"/>
        <end position="106"/>
    </location>
</feature>
<feature type="compositionally biased region" description="Polar residues" evidence="2">
    <location>
        <begin position="320"/>
        <end position="329"/>
    </location>
</feature>
<dbReference type="OrthoDB" id="5559380at2759"/>
<feature type="compositionally biased region" description="Polar residues" evidence="2">
    <location>
        <begin position="994"/>
        <end position="1005"/>
    </location>
</feature>
<organism evidence="3 4">
    <name type="scientific">Sphaerulina musiva (strain SO2202)</name>
    <name type="common">Poplar stem canker fungus</name>
    <name type="synonym">Septoria musiva</name>
    <dbReference type="NCBI Taxonomy" id="692275"/>
    <lineage>
        <taxon>Eukaryota</taxon>
        <taxon>Fungi</taxon>
        <taxon>Dikarya</taxon>
        <taxon>Ascomycota</taxon>
        <taxon>Pezizomycotina</taxon>
        <taxon>Dothideomycetes</taxon>
        <taxon>Dothideomycetidae</taxon>
        <taxon>Mycosphaerellales</taxon>
        <taxon>Mycosphaerellaceae</taxon>
        <taxon>Sphaerulina</taxon>
    </lineage>
</organism>
<feature type="region of interest" description="Disordered" evidence="2">
    <location>
        <begin position="958"/>
        <end position="1103"/>
    </location>
</feature>
<dbReference type="GeneID" id="27902458"/>
<accession>M3AXZ8</accession>
<dbReference type="Proteomes" id="UP000016931">
    <property type="component" value="Unassembled WGS sequence"/>
</dbReference>